<evidence type="ECO:0000259" key="3">
    <source>
        <dbReference type="Pfam" id="PF13193"/>
    </source>
</evidence>
<evidence type="ECO:0000256" key="1">
    <source>
        <dbReference type="ARBA" id="ARBA00006432"/>
    </source>
</evidence>
<dbReference type="RefSeq" id="WP_379721945.1">
    <property type="nucleotide sequence ID" value="NZ_JBHRYJ010000001.1"/>
</dbReference>
<evidence type="ECO:0000259" key="2">
    <source>
        <dbReference type="Pfam" id="PF00501"/>
    </source>
</evidence>
<sequence>MTIWQRTAWWQDSGALRRLITDLAGAELNRLHPAERPMTWPAAAGLPPMTPAEQAAVGAAITRFFCLADDTPVAAALQQPDWLAALQAVLQGGPGDLGFLTSGSSGEPKPVRQPWSRLDEEAAFQLELQGHAPRIVSLVPAHHIYGYMFTVLLPYRYAAPVLDLRDRRPAAIIAALQPGDLVVGFPQIWRTLAQSALQSGRPIPPDVRGITSTAPCPPDTARLVRAAGFARLVELYGSSETMGIGWRDDPAQPYTLFPYWRLEADAATLHHRTRDFTLALPDRIETTTPDGQHFVVRGRHDGAIQIGGINVHPGRVADLLRNHPGIADVAVRPYRAGPTLRLKAFIVPAAADADTTALRGEIEAWLRSRLPAIERPRSLTLGPALPQGTMGKLADWEIG</sequence>
<feature type="domain" description="AMP-dependent synthetase/ligase" evidence="2">
    <location>
        <begin position="101"/>
        <end position="248"/>
    </location>
</feature>
<evidence type="ECO:0000313" key="4">
    <source>
        <dbReference type="EMBL" id="MFC3674636.1"/>
    </source>
</evidence>
<comment type="similarity">
    <text evidence="1">Belongs to the ATP-dependent AMP-binding enzyme family.</text>
</comment>
<dbReference type="InterPro" id="IPR025110">
    <property type="entry name" value="AMP-bd_C"/>
</dbReference>
<gene>
    <name evidence="4" type="ORF">ACFOOQ_03715</name>
</gene>
<organism evidence="4 5">
    <name type="scientific">Ferrovibrio xuzhouensis</name>
    <dbReference type="NCBI Taxonomy" id="1576914"/>
    <lineage>
        <taxon>Bacteria</taxon>
        <taxon>Pseudomonadati</taxon>
        <taxon>Pseudomonadota</taxon>
        <taxon>Alphaproteobacteria</taxon>
        <taxon>Rhodospirillales</taxon>
        <taxon>Rhodospirillaceae</taxon>
        <taxon>Ferrovibrio</taxon>
    </lineage>
</organism>
<dbReference type="Proteomes" id="UP001595711">
    <property type="component" value="Unassembled WGS sequence"/>
</dbReference>
<dbReference type="PANTHER" id="PTHR43201">
    <property type="entry name" value="ACYL-COA SYNTHETASE"/>
    <property type="match status" value="1"/>
</dbReference>
<dbReference type="Gene3D" id="3.30.300.30">
    <property type="match status" value="1"/>
</dbReference>
<dbReference type="InterPro" id="IPR045851">
    <property type="entry name" value="AMP-bd_C_sf"/>
</dbReference>
<evidence type="ECO:0000313" key="5">
    <source>
        <dbReference type="Proteomes" id="UP001595711"/>
    </source>
</evidence>
<dbReference type="Gene3D" id="3.40.50.12780">
    <property type="entry name" value="N-terminal domain of ligase-like"/>
    <property type="match status" value="1"/>
</dbReference>
<feature type="domain" description="AMP-binding enzyme C-terminal" evidence="3">
    <location>
        <begin position="318"/>
        <end position="392"/>
    </location>
</feature>
<dbReference type="InterPro" id="IPR042099">
    <property type="entry name" value="ANL_N_sf"/>
</dbReference>
<dbReference type="InterPro" id="IPR000873">
    <property type="entry name" value="AMP-dep_synth/lig_dom"/>
</dbReference>
<dbReference type="PANTHER" id="PTHR43201:SF8">
    <property type="entry name" value="ACYL-COA SYNTHETASE FAMILY MEMBER 3"/>
    <property type="match status" value="1"/>
</dbReference>
<keyword evidence="5" id="KW-1185">Reference proteome</keyword>
<dbReference type="EMBL" id="JBHRYJ010000001">
    <property type="protein sequence ID" value="MFC3674636.1"/>
    <property type="molecule type" value="Genomic_DNA"/>
</dbReference>
<dbReference type="SUPFAM" id="SSF56801">
    <property type="entry name" value="Acetyl-CoA synthetase-like"/>
    <property type="match status" value="1"/>
</dbReference>
<name>A0ABV7VB37_9PROT</name>
<protein>
    <submittedName>
        <fullName evidence="4">AMP-binding protein</fullName>
    </submittedName>
</protein>
<proteinExistence type="inferred from homology"/>
<accession>A0ABV7VB37</accession>
<dbReference type="Pfam" id="PF00501">
    <property type="entry name" value="AMP-binding"/>
    <property type="match status" value="1"/>
</dbReference>
<reference evidence="5" key="1">
    <citation type="journal article" date="2019" name="Int. J. Syst. Evol. Microbiol.">
        <title>The Global Catalogue of Microorganisms (GCM) 10K type strain sequencing project: providing services to taxonomists for standard genome sequencing and annotation.</title>
        <authorList>
            <consortium name="The Broad Institute Genomics Platform"/>
            <consortium name="The Broad Institute Genome Sequencing Center for Infectious Disease"/>
            <person name="Wu L."/>
            <person name="Ma J."/>
        </authorList>
    </citation>
    <scope>NUCLEOTIDE SEQUENCE [LARGE SCALE GENOMIC DNA]</scope>
    <source>
        <strain evidence="5">KCTC 42182</strain>
    </source>
</reference>
<dbReference type="Pfam" id="PF13193">
    <property type="entry name" value="AMP-binding_C"/>
    <property type="match status" value="1"/>
</dbReference>
<comment type="caution">
    <text evidence="4">The sequence shown here is derived from an EMBL/GenBank/DDBJ whole genome shotgun (WGS) entry which is preliminary data.</text>
</comment>